<dbReference type="EMBL" id="CCYA01000204">
    <property type="protein sequence ID" value="CEH13126.1"/>
    <property type="molecule type" value="Genomic_DNA"/>
</dbReference>
<name>A0A0P1BAW3_9BASI</name>
<evidence type="ECO:0000313" key="4">
    <source>
        <dbReference type="Proteomes" id="UP000054845"/>
    </source>
</evidence>
<reference evidence="3 4" key="1">
    <citation type="submission" date="2014-09" db="EMBL/GenBank/DDBJ databases">
        <authorList>
            <person name="Magalhaes I.L.F."/>
            <person name="Oliveira U."/>
            <person name="Santos F.R."/>
            <person name="Vidigal T.H.D.A."/>
            <person name="Brescovit A.D."/>
            <person name="Santos A.J."/>
        </authorList>
    </citation>
    <scope>NUCLEOTIDE SEQUENCE [LARGE SCALE GENOMIC DNA]</scope>
</reference>
<dbReference type="AlphaFoldDB" id="A0A0P1BAW3"/>
<sequence length="346" mass="38827">MREQSAKWQEIWKREGEAVRASLQQAQDSSTLSGKRLVVRLAEKSMELSKQKRETEETKRAYATALSVAEQEALVAKAEQTELERIANDLRAELNEQEEARFVEQGIANEACRGLKSEKEERQHAQEQWRLAQREVERLNKVVVRLERERKVSDSRHMQQMERYSRILASKNKELEVNGKSSPGRQRRRSCDVRHTTERSDVAQNCGDEDADSFSGSREAAKASLTSLESSEDHKEESHDEDLSLDESADMAVCFENANEAASAASLGESLSRSGYTDSSGTSLAHTSAYSENSSYGKTRTVLKEHVTLSLALIKTKGEHHGLKSLAELRIGSRLPILSRHAVLAE</sequence>
<feature type="coiled-coil region" evidence="1">
    <location>
        <begin position="38"/>
        <end position="149"/>
    </location>
</feature>
<dbReference type="OrthoDB" id="10462080at2759"/>
<evidence type="ECO:0000256" key="1">
    <source>
        <dbReference type="SAM" id="Coils"/>
    </source>
</evidence>
<feature type="compositionally biased region" description="Basic and acidic residues" evidence="2">
    <location>
        <begin position="231"/>
        <end position="242"/>
    </location>
</feature>
<dbReference type="Proteomes" id="UP000054845">
    <property type="component" value="Unassembled WGS sequence"/>
</dbReference>
<evidence type="ECO:0000313" key="3">
    <source>
        <dbReference type="EMBL" id="CEH13126.1"/>
    </source>
</evidence>
<organism evidence="3 4">
    <name type="scientific">Ceraceosorus bombacis</name>
    <dbReference type="NCBI Taxonomy" id="401625"/>
    <lineage>
        <taxon>Eukaryota</taxon>
        <taxon>Fungi</taxon>
        <taxon>Dikarya</taxon>
        <taxon>Basidiomycota</taxon>
        <taxon>Ustilaginomycotina</taxon>
        <taxon>Exobasidiomycetes</taxon>
        <taxon>Ceraceosorales</taxon>
        <taxon>Ceraceosoraceae</taxon>
        <taxon>Ceraceosorus</taxon>
    </lineage>
</organism>
<feature type="region of interest" description="Disordered" evidence="2">
    <location>
        <begin position="271"/>
        <end position="297"/>
    </location>
</feature>
<protein>
    <submittedName>
        <fullName evidence="3">Uncharacterized protein</fullName>
    </submittedName>
</protein>
<feature type="region of interest" description="Disordered" evidence="2">
    <location>
        <begin position="149"/>
        <end position="245"/>
    </location>
</feature>
<accession>A0A0P1BAW3</accession>
<feature type="compositionally biased region" description="Basic and acidic residues" evidence="2">
    <location>
        <begin position="149"/>
        <end position="177"/>
    </location>
</feature>
<keyword evidence="1" id="KW-0175">Coiled coil</keyword>
<evidence type="ECO:0000256" key="2">
    <source>
        <dbReference type="SAM" id="MobiDB-lite"/>
    </source>
</evidence>
<feature type="compositionally biased region" description="Polar residues" evidence="2">
    <location>
        <begin position="276"/>
        <end position="297"/>
    </location>
</feature>
<proteinExistence type="predicted"/>
<keyword evidence="4" id="KW-1185">Reference proteome</keyword>
<feature type="compositionally biased region" description="Basic and acidic residues" evidence="2">
    <location>
        <begin position="189"/>
        <end position="201"/>
    </location>
</feature>